<evidence type="ECO:0000313" key="2">
    <source>
        <dbReference type="RefSeq" id="XP_065643496.1"/>
    </source>
</evidence>
<organism evidence="1 3">
    <name type="scientific">Hydra vulgaris</name>
    <name type="common">Hydra</name>
    <name type="synonym">Hydra attenuata</name>
    <dbReference type="NCBI Taxonomy" id="6087"/>
    <lineage>
        <taxon>Eukaryota</taxon>
        <taxon>Metazoa</taxon>
        <taxon>Cnidaria</taxon>
        <taxon>Hydrozoa</taxon>
        <taxon>Hydroidolina</taxon>
        <taxon>Anthoathecata</taxon>
        <taxon>Aplanulata</taxon>
        <taxon>Hydridae</taxon>
        <taxon>Hydra</taxon>
    </lineage>
</organism>
<name>A0ABM4B3V0_HYDVU</name>
<accession>A0ABM4B3V0</accession>
<dbReference type="GeneID" id="136075114"/>
<protein>
    <submittedName>
        <fullName evidence="2 3">Uncharacterized protein LOC136075114</fullName>
    </submittedName>
</protein>
<sequence>MVEKGRWKCQTADIDALDDPTEKKLAERFKLCYIKGKKKKRRGFTVKALVPIIFTEEVVDAVRLLISSRHYANISQKHNFGFACGTSCLKLRGWDALQSITKKLHLSKPKFITPNRTRKYLSTTLQLLDINNSELLWLTNHMGHTKDVHQNWYRREDSTIELTKVLLAMDNGDAKCIQNKNIDSLLQNGFRENVKENLEGLDGRR</sequence>
<dbReference type="Proteomes" id="UP001652625">
    <property type="component" value="Chromosome 01"/>
</dbReference>
<dbReference type="RefSeq" id="XP_065643497.1">
    <property type="nucleotide sequence ID" value="XM_065787425.1"/>
</dbReference>
<reference evidence="1 2" key="1">
    <citation type="submission" date="2025-05" db="UniProtKB">
        <authorList>
            <consortium name="RefSeq"/>
        </authorList>
    </citation>
    <scope>NUCLEOTIDE SEQUENCE [LARGE SCALE GENOMIC DNA]</scope>
</reference>
<proteinExistence type="predicted"/>
<keyword evidence="1" id="KW-1185">Reference proteome</keyword>
<dbReference type="RefSeq" id="XP_065643496.1">
    <property type="nucleotide sequence ID" value="XM_065787424.1"/>
</dbReference>
<evidence type="ECO:0000313" key="1">
    <source>
        <dbReference type="Proteomes" id="UP001652625"/>
    </source>
</evidence>
<gene>
    <name evidence="2 3" type="primary">LOC136075114</name>
</gene>
<dbReference type="PANTHER" id="PTHR33480">
    <property type="entry name" value="SET DOMAIN-CONTAINING PROTEIN-RELATED"/>
    <property type="match status" value="1"/>
</dbReference>
<evidence type="ECO:0000313" key="3">
    <source>
        <dbReference type="RefSeq" id="XP_065643497.1"/>
    </source>
</evidence>